<evidence type="ECO:0000313" key="1">
    <source>
        <dbReference type="EMBL" id="OZI23714.1"/>
    </source>
</evidence>
<keyword evidence="2" id="KW-1185">Reference proteome</keyword>
<reference evidence="1" key="1">
    <citation type="submission" date="2017-05" db="EMBL/GenBank/DDBJ databases">
        <title>Complete and WGS of Bordetella genogroups.</title>
        <authorList>
            <person name="Spilker T."/>
            <person name="Lipuma J."/>
        </authorList>
    </citation>
    <scope>NUCLEOTIDE SEQUENCE</scope>
    <source>
        <strain evidence="1">AU21707</strain>
    </source>
</reference>
<dbReference type="Proteomes" id="UP000216857">
    <property type="component" value="Unassembled WGS sequence"/>
</dbReference>
<sequence>MDLEYEIKVGGTIQRLHARIAELEAALRRHYEADKRLYEMPFGCEPADDIAALEEHDASFAAIGELLGVRAAAALGSNITPVPKT</sequence>
<dbReference type="EMBL" id="NEVJ01000002">
    <property type="protein sequence ID" value="OZI23714.1"/>
    <property type="molecule type" value="Genomic_DNA"/>
</dbReference>
<evidence type="ECO:0000313" key="2">
    <source>
        <dbReference type="Proteomes" id="UP000216857"/>
    </source>
</evidence>
<gene>
    <name evidence="1" type="ORF">CAL26_09795</name>
</gene>
<organism evidence="1 2">
    <name type="scientific">Bordetella genomosp. 9</name>
    <dbReference type="NCBI Taxonomy" id="1416803"/>
    <lineage>
        <taxon>Bacteria</taxon>
        <taxon>Pseudomonadati</taxon>
        <taxon>Pseudomonadota</taxon>
        <taxon>Betaproteobacteria</taxon>
        <taxon>Burkholderiales</taxon>
        <taxon>Alcaligenaceae</taxon>
        <taxon>Bordetella</taxon>
    </lineage>
</organism>
<comment type="caution">
    <text evidence="1">The sequence shown here is derived from an EMBL/GenBank/DDBJ whole genome shotgun (WGS) entry which is preliminary data.</text>
</comment>
<name>A0A261RFB5_9BORD</name>
<proteinExistence type="predicted"/>
<dbReference type="RefSeq" id="WP_094846676.1">
    <property type="nucleotide sequence ID" value="NZ_NEVJ01000002.1"/>
</dbReference>
<dbReference type="AlphaFoldDB" id="A0A261RFB5"/>
<accession>A0A261RFB5</accession>
<protein>
    <submittedName>
        <fullName evidence="1">Uncharacterized protein</fullName>
    </submittedName>
</protein>